<name>A0A1I4C4B4_9ACTN</name>
<reference evidence="2" key="1">
    <citation type="submission" date="2016-10" db="EMBL/GenBank/DDBJ databases">
        <authorList>
            <person name="Varghese N."/>
            <person name="Submissions S."/>
        </authorList>
    </citation>
    <scope>NUCLEOTIDE SEQUENCE [LARGE SCALE GENOMIC DNA]</scope>
    <source>
        <strain evidence="2">PL19</strain>
    </source>
</reference>
<evidence type="ECO:0000313" key="1">
    <source>
        <dbReference type="EMBL" id="SFK75159.1"/>
    </source>
</evidence>
<protein>
    <submittedName>
        <fullName evidence="1">Uncharacterized protein</fullName>
    </submittedName>
</protein>
<keyword evidence="2" id="KW-1185">Reference proteome</keyword>
<dbReference type="RefSeq" id="WP_093849949.1">
    <property type="nucleotide sequence ID" value="NZ_FOSG01000008.1"/>
</dbReference>
<proteinExistence type="predicted"/>
<dbReference type="EMBL" id="FOSG01000008">
    <property type="protein sequence ID" value="SFK75159.1"/>
    <property type="molecule type" value="Genomic_DNA"/>
</dbReference>
<organism evidence="1 2">
    <name type="scientific">Streptomyces pini</name>
    <dbReference type="NCBI Taxonomy" id="1520580"/>
    <lineage>
        <taxon>Bacteria</taxon>
        <taxon>Bacillati</taxon>
        <taxon>Actinomycetota</taxon>
        <taxon>Actinomycetes</taxon>
        <taxon>Kitasatosporales</taxon>
        <taxon>Streptomycetaceae</taxon>
        <taxon>Streptomyces</taxon>
    </lineage>
</organism>
<evidence type="ECO:0000313" key="2">
    <source>
        <dbReference type="Proteomes" id="UP000198928"/>
    </source>
</evidence>
<dbReference type="OrthoDB" id="4246334at2"/>
<sequence length="115" mass="11734">MSVQPTHSPPAGASARTNAVAVEVTRDYLNLPALAVKARPDAVHVTVADVCDLSRWMFALGGRAHTGPVDDGAVLVTLRTATPDRPGGAVPIVVHAVAVEGEDVLADVHSGAVLA</sequence>
<dbReference type="Proteomes" id="UP000198928">
    <property type="component" value="Unassembled WGS sequence"/>
</dbReference>
<dbReference type="AlphaFoldDB" id="A0A1I4C4B4"/>
<gene>
    <name evidence="1" type="ORF">SAMN05192584_108228</name>
</gene>
<accession>A0A1I4C4B4</accession>